<evidence type="ECO:0000313" key="2">
    <source>
        <dbReference type="Proteomes" id="UP001381693"/>
    </source>
</evidence>
<evidence type="ECO:0000313" key="1">
    <source>
        <dbReference type="EMBL" id="KAK7084358.1"/>
    </source>
</evidence>
<keyword evidence="2" id="KW-1185">Reference proteome</keyword>
<protein>
    <submittedName>
        <fullName evidence="1">Uncharacterized protein</fullName>
    </submittedName>
</protein>
<proteinExistence type="predicted"/>
<name>A0AAN8XRK9_HALRR</name>
<accession>A0AAN8XRK9</accession>
<comment type="caution">
    <text evidence="1">The sequence shown here is derived from an EMBL/GenBank/DDBJ whole genome shotgun (WGS) entry which is preliminary data.</text>
</comment>
<organism evidence="1 2">
    <name type="scientific">Halocaridina rubra</name>
    <name type="common">Hawaiian red shrimp</name>
    <dbReference type="NCBI Taxonomy" id="373956"/>
    <lineage>
        <taxon>Eukaryota</taxon>
        <taxon>Metazoa</taxon>
        <taxon>Ecdysozoa</taxon>
        <taxon>Arthropoda</taxon>
        <taxon>Crustacea</taxon>
        <taxon>Multicrustacea</taxon>
        <taxon>Malacostraca</taxon>
        <taxon>Eumalacostraca</taxon>
        <taxon>Eucarida</taxon>
        <taxon>Decapoda</taxon>
        <taxon>Pleocyemata</taxon>
        <taxon>Caridea</taxon>
        <taxon>Atyoidea</taxon>
        <taxon>Atyidae</taxon>
        <taxon>Halocaridina</taxon>
    </lineage>
</organism>
<gene>
    <name evidence="1" type="ORF">SK128_015471</name>
</gene>
<sequence length="52" mass="5972">MTLEGEVNYGLPFREGPRVRKRELKRISGKRLPLSTSVTSTEARRTEVLLSR</sequence>
<dbReference type="Proteomes" id="UP001381693">
    <property type="component" value="Unassembled WGS sequence"/>
</dbReference>
<dbReference type="AlphaFoldDB" id="A0AAN8XRK9"/>
<dbReference type="EMBL" id="JAXCGZ010002126">
    <property type="protein sequence ID" value="KAK7084358.1"/>
    <property type="molecule type" value="Genomic_DNA"/>
</dbReference>
<reference evidence="1 2" key="1">
    <citation type="submission" date="2023-11" db="EMBL/GenBank/DDBJ databases">
        <title>Halocaridina rubra genome assembly.</title>
        <authorList>
            <person name="Smith C."/>
        </authorList>
    </citation>
    <scope>NUCLEOTIDE SEQUENCE [LARGE SCALE GENOMIC DNA]</scope>
    <source>
        <strain evidence="1">EP-1</strain>
        <tissue evidence="1">Whole</tissue>
    </source>
</reference>
<feature type="non-terminal residue" evidence="1">
    <location>
        <position position="52"/>
    </location>
</feature>